<proteinExistence type="predicted"/>
<gene>
    <name evidence="1" type="ORF">GCM10009092_17570</name>
</gene>
<dbReference type="Pfam" id="PF05159">
    <property type="entry name" value="Capsule_synth"/>
    <property type="match status" value="1"/>
</dbReference>
<evidence type="ECO:0008006" key="3">
    <source>
        <dbReference type="Google" id="ProtNLM"/>
    </source>
</evidence>
<dbReference type="RefSeq" id="WP_343844258.1">
    <property type="nucleotide sequence ID" value="NZ_BAAAEI010000007.1"/>
</dbReference>
<name>A0ABN0X2Z4_9ALTE</name>
<dbReference type="InterPro" id="IPR007833">
    <property type="entry name" value="Capsule_polysaccharide_synth"/>
</dbReference>
<dbReference type="EMBL" id="BAAAEI010000007">
    <property type="protein sequence ID" value="GAA0353689.1"/>
    <property type="molecule type" value="Genomic_DNA"/>
</dbReference>
<accession>A0ABN0X2Z4</accession>
<keyword evidence="2" id="KW-1185">Reference proteome</keyword>
<organism evidence="1 2">
    <name type="scientific">Bowmanella denitrificans</name>
    <dbReference type="NCBI Taxonomy" id="366582"/>
    <lineage>
        <taxon>Bacteria</taxon>
        <taxon>Pseudomonadati</taxon>
        <taxon>Pseudomonadota</taxon>
        <taxon>Gammaproteobacteria</taxon>
        <taxon>Alteromonadales</taxon>
        <taxon>Alteromonadaceae</taxon>
        <taxon>Bowmanella</taxon>
    </lineage>
</organism>
<sequence>MPVLVYIRRSKEFDKAVLNFARHELNAEDILTISEYFNGDYRIDMNDSTLDDSPKAEAFIKTNLSLDKIIFRDRVLRNTPLKDCLILIRRATAGLLDIFEKNAFESLVIYPVDNYIMDIMVQVARSYGVKVYGVSNFFISNYKRITTYGEHNQIREPSPNEVGEVVETLKGRFRSHMAPKRSKALKAAIFRYFKYKARFLLFYLVGAKLLGRKEYDLLATPYNTSVREFLNFFVERHFKKLSEVEFLQNSIFIPLHYFPEATIEYWSNDTKMVEFEDMIRCKVAELSSRYDQIILKEHPATVYDNNNHFYTSLLKNPKVVFIDPFIATSEILTSANIIGCWTGTIGIEALVNGKQVEFFSEGQYYLNSKETHPEIYEVDGELVSIKEPHIFVREILKGSIKIANS</sequence>
<evidence type="ECO:0000313" key="2">
    <source>
        <dbReference type="Proteomes" id="UP001501757"/>
    </source>
</evidence>
<protein>
    <recommendedName>
        <fullName evidence="3">Capsule polysaccharide biosynthesis protein</fullName>
    </recommendedName>
</protein>
<evidence type="ECO:0000313" key="1">
    <source>
        <dbReference type="EMBL" id="GAA0353689.1"/>
    </source>
</evidence>
<reference evidence="1 2" key="1">
    <citation type="journal article" date="2019" name="Int. J. Syst. Evol. Microbiol.">
        <title>The Global Catalogue of Microorganisms (GCM) 10K type strain sequencing project: providing services to taxonomists for standard genome sequencing and annotation.</title>
        <authorList>
            <consortium name="The Broad Institute Genomics Platform"/>
            <consortium name="The Broad Institute Genome Sequencing Center for Infectious Disease"/>
            <person name="Wu L."/>
            <person name="Ma J."/>
        </authorList>
    </citation>
    <scope>NUCLEOTIDE SEQUENCE [LARGE SCALE GENOMIC DNA]</scope>
    <source>
        <strain evidence="1 2">JCM 13378</strain>
    </source>
</reference>
<dbReference type="Proteomes" id="UP001501757">
    <property type="component" value="Unassembled WGS sequence"/>
</dbReference>
<comment type="caution">
    <text evidence="1">The sequence shown here is derived from an EMBL/GenBank/DDBJ whole genome shotgun (WGS) entry which is preliminary data.</text>
</comment>